<gene>
    <name evidence="1" type="ORF">H8A87_06600</name>
</gene>
<name>A0ABS0U3C5_9GAMM</name>
<dbReference type="Proteomes" id="UP000696184">
    <property type="component" value="Unassembled WGS sequence"/>
</dbReference>
<sequence>MPDKAQSIAESLTKTTLLMGNGYLENSCFYQHLFNGNNVGRYLENADETIVKINRTLQQTDKPFSEILTNELSLLFLSINLDSPLNSWGVVYSGDEFTRKQ</sequence>
<keyword evidence="2" id="KW-1185">Reference proteome</keyword>
<accession>A0ABS0U3C5</accession>
<comment type="caution">
    <text evidence="1">The sequence shown here is derived from an EMBL/GenBank/DDBJ whole genome shotgun (WGS) entry which is preliminary data.</text>
</comment>
<reference evidence="1 2" key="1">
    <citation type="submission" date="2020-08" db="EMBL/GenBank/DDBJ databases">
        <title>Description of Xenorhabdus lircayensis sp. nov., the symbiotic bacterium associated with the entomopathogenic nematode Steirnernema unicornum.</title>
        <authorList>
            <person name="Castaneda-Alvarez C."/>
            <person name="Prodan S."/>
            <person name="Zamorano A."/>
            <person name="San-Blas E."/>
            <person name="Aballay E."/>
        </authorList>
    </citation>
    <scope>NUCLEOTIDE SEQUENCE [LARGE SCALE GENOMIC DNA]</scope>
    <source>
        <strain evidence="1 2">VLS</strain>
    </source>
</reference>
<protein>
    <submittedName>
        <fullName evidence="1">Uncharacterized protein</fullName>
    </submittedName>
</protein>
<dbReference type="EMBL" id="JACOII010000026">
    <property type="protein sequence ID" value="MBI6548396.1"/>
    <property type="molecule type" value="Genomic_DNA"/>
</dbReference>
<dbReference type="RefSeq" id="WP_198689185.1">
    <property type="nucleotide sequence ID" value="NZ_CAWPUD010000023.1"/>
</dbReference>
<evidence type="ECO:0000313" key="1">
    <source>
        <dbReference type="EMBL" id="MBI6548396.1"/>
    </source>
</evidence>
<evidence type="ECO:0000313" key="2">
    <source>
        <dbReference type="Proteomes" id="UP000696184"/>
    </source>
</evidence>
<proteinExistence type="predicted"/>
<organism evidence="1 2">
    <name type="scientific">Xenorhabdus lircayensis</name>
    <dbReference type="NCBI Taxonomy" id="2763499"/>
    <lineage>
        <taxon>Bacteria</taxon>
        <taxon>Pseudomonadati</taxon>
        <taxon>Pseudomonadota</taxon>
        <taxon>Gammaproteobacteria</taxon>
        <taxon>Enterobacterales</taxon>
        <taxon>Morganellaceae</taxon>
        <taxon>Xenorhabdus</taxon>
    </lineage>
</organism>